<dbReference type="Pfam" id="PF07878">
    <property type="entry name" value="RHH_5"/>
    <property type="match status" value="1"/>
</dbReference>
<dbReference type="InterPro" id="IPR010985">
    <property type="entry name" value="Ribbon_hlx_hlx"/>
</dbReference>
<evidence type="ECO:0000259" key="1">
    <source>
        <dbReference type="Pfam" id="PF07878"/>
    </source>
</evidence>
<dbReference type="RefSeq" id="WP_095130887.1">
    <property type="nucleotide sequence ID" value="NZ_NIBG01000002.1"/>
</dbReference>
<dbReference type="GO" id="GO:0006355">
    <property type="term" value="P:regulation of DNA-templated transcription"/>
    <property type="evidence" value="ECO:0007669"/>
    <property type="project" value="InterPro"/>
</dbReference>
<feature type="domain" description="CopG-like ribbon-helix-helix" evidence="1">
    <location>
        <begin position="9"/>
        <end position="45"/>
    </location>
</feature>
<reference evidence="2 3" key="1">
    <citation type="submission" date="2017-06" db="EMBL/GenBank/DDBJ databases">
        <title>Draft genome sequence of anaerobic fermentative bacterium Anaeromicrobium sediminis DY2726D isolated from West Pacific Ocean sediments.</title>
        <authorList>
            <person name="Zeng X."/>
        </authorList>
    </citation>
    <scope>NUCLEOTIDE SEQUENCE [LARGE SCALE GENOMIC DNA]</scope>
    <source>
        <strain evidence="2 3">DY2726D</strain>
    </source>
</reference>
<dbReference type="AlphaFoldDB" id="A0A267MMA6"/>
<dbReference type="SUPFAM" id="SSF47598">
    <property type="entry name" value="Ribbon-helix-helix"/>
    <property type="match status" value="1"/>
</dbReference>
<dbReference type="EMBL" id="NIBG01000002">
    <property type="protein sequence ID" value="PAB60542.1"/>
    <property type="molecule type" value="Genomic_DNA"/>
</dbReference>
<sequence>MSVKKDKIRIAVTIPREINEQLKIKAEQEQRSVSNYVYNLIVKDLKQD</sequence>
<comment type="caution">
    <text evidence="2">The sequence shown here is derived from an EMBL/GenBank/DDBJ whole genome shotgun (WGS) entry which is preliminary data.</text>
</comment>
<keyword evidence="3" id="KW-1185">Reference proteome</keyword>
<dbReference type="Proteomes" id="UP000216024">
    <property type="component" value="Unassembled WGS sequence"/>
</dbReference>
<accession>A0A267MMA6</accession>
<dbReference type="OrthoDB" id="2058427at2"/>
<dbReference type="InterPro" id="IPR012869">
    <property type="entry name" value="RHH_5"/>
</dbReference>
<protein>
    <recommendedName>
        <fullName evidence="1">CopG-like ribbon-helix-helix domain-containing protein</fullName>
    </recommendedName>
</protein>
<organism evidence="2 3">
    <name type="scientific">Anaeromicrobium sediminis</name>
    <dbReference type="NCBI Taxonomy" id="1478221"/>
    <lineage>
        <taxon>Bacteria</taxon>
        <taxon>Bacillati</taxon>
        <taxon>Bacillota</taxon>
        <taxon>Clostridia</taxon>
        <taxon>Peptostreptococcales</taxon>
        <taxon>Thermotaleaceae</taxon>
        <taxon>Anaeromicrobium</taxon>
    </lineage>
</organism>
<evidence type="ECO:0000313" key="2">
    <source>
        <dbReference type="EMBL" id="PAB60542.1"/>
    </source>
</evidence>
<gene>
    <name evidence="2" type="ORF">CCE28_03085</name>
</gene>
<proteinExistence type="predicted"/>
<name>A0A267MMA6_9FIRM</name>
<evidence type="ECO:0000313" key="3">
    <source>
        <dbReference type="Proteomes" id="UP000216024"/>
    </source>
</evidence>